<dbReference type="EMBL" id="CACRYJ010000027">
    <property type="protein sequence ID" value="VZO36819.1"/>
    <property type="molecule type" value="Genomic_DNA"/>
</dbReference>
<dbReference type="Pfam" id="PF01408">
    <property type="entry name" value="GFO_IDH_MocA"/>
    <property type="match status" value="1"/>
</dbReference>
<proteinExistence type="predicted"/>
<accession>A0A7M4DIK9</accession>
<dbReference type="InterPro" id="IPR051317">
    <property type="entry name" value="Gfo/Idh/MocA_oxidoreduct"/>
</dbReference>
<name>A0A7M4DIK9_9MICO</name>
<feature type="domain" description="GFO/IDH/MocA-like oxidoreductase" evidence="3">
    <location>
        <begin position="133"/>
        <end position="285"/>
    </location>
</feature>
<evidence type="ECO:0000313" key="4">
    <source>
        <dbReference type="EMBL" id="VZO36819.1"/>
    </source>
</evidence>
<dbReference type="GO" id="GO:0016491">
    <property type="term" value="F:oxidoreductase activity"/>
    <property type="evidence" value="ECO:0007669"/>
    <property type="project" value="UniProtKB-KW"/>
</dbReference>
<dbReference type="Gene3D" id="3.30.360.10">
    <property type="entry name" value="Dihydrodipicolinate Reductase, domain 2"/>
    <property type="match status" value="1"/>
</dbReference>
<dbReference type="SUPFAM" id="SSF55347">
    <property type="entry name" value="Glyceraldehyde-3-phosphate dehydrogenase-like, C-terminal domain"/>
    <property type="match status" value="1"/>
</dbReference>
<evidence type="ECO:0000256" key="1">
    <source>
        <dbReference type="ARBA" id="ARBA00023027"/>
    </source>
</evidence>
<protein>
    <submittedName>
        <fullName evidence="4">Oxidoreductase YteT</fullName>
        <ecNumber evidence="4">1.-.-.-</ecNumber>
    </submittedName>
</protein>
<dbReference type="InterPro" id="IPR036291">
    <property type="entry name" value="NAD(P)-bd_dom_sf"/>
</dbReference>
<keyword evidence="5" id="KW-1185">Reference proteome</keyword>
<dbReference type="AlphaFoldDB" id="A0A7M4DIK9"/>
<gene>
    <name evidence="4" type="primary">yteT_6</name>
    <name evidence="4" type="ORF">HALOF300_01962</name>
</gene>
<organism evidence="4 5">
    <name type="scientific">Occultella aeris</name>
    <dbReference type="NCBI Taxonomy" id="2761496"/>
    <lineage>
        <taxon>Bacteria</taxon>
        <taxon>Bacillati</taxon>
        <taxon>Actinomycetota</taxon>
        <taxon>Actinomycetes</taxon>
        <taxon>Micrococcales</taxon>
        <taxon>Ruaniaceae</taxon>
        <taxon>Occultella</taxon>
    </lineage>
</organism>
<dbReference type="SUPFAM" id="SSF51735">
    <property type="entry name" value="NAD(P)-binding Rossmann-fold domains"/>
    <property type="match status" value="1"/>
</dbReference>
<dbReference type="PANTHER" id="PTHR43708:SF8">
    <property type="entry name" value="OXIDOREDUCTASE"/>
    <property type="match status" value="1"/>
</dbReference>
<dbReference type="RefSeq" id="WP_156740787.1">
    <property type="nucleotide sequence ID" value="NZ_CACRYJ010000027.1"/>
</dbReference>
<dbReference type="GO" id="GO:0000166">
    <property type="term" value="F:nucleotide binding"/>
    <property type="evidence" value="ECO:0007669"/>
    <property type="project" value="InterPro"/>
</dbReference>
<dbReference type="PANTHER" id="PTHR43708">
    <property type="entry name" value="CONSERVED EXPRESSED OXIDOREDUCTASE (EUROFUNG)"/>
    <property type="match status" value="1"/>
</dbReference>
<dbReference type="EC" id="1.-.-.-" evidence="4"/>
<evidence type="ECO:0000259" key="2">
    <source>
        <dbReference type="Pfam" id="PF01408"/>
    </source>
</evidence>
<keyword evidence="4" id="KW-0560">Oxidoreductase</keyword>
<dbReference type="InterPro" id="IPR055170">
    <property type="entry name" value="GFO_IDH_MocA-like_dom"/>
</dbReference>
<keyword evidence="1" id="KW-0520">NAD</keyword>
<sequence length="394" mass="42681">MKDLRIGVVGFGARGPLAREAHRPDAGARVVAVCDPSERARSDARTEFPDALVTGDLTELLGQGLDAVMVLTPDDRHAEPALAALEAGVAVFCEKPLAVRIEDTDRILATARRTGARLYVGHNMRHMPVITVMKELIDDGRIGEVKAIWCRHFVGHGGDYYFKDWHADASRSTSLLLQKGAHDIDVIHWLAGGYSRRVAAVGALSVYGDVTDRADRSDERMSEWFSLDNWPPSAQRGLHPIIDVEDLSMMNMVLDGGVLASYQQCHFTPDYWRNYTVIGTQGRIENTGDTAGARVHLWNRRHDGAAEPDESFEVPAGIGGHGGADSMLISEFLRFVRDGGRTETSPVAAREAVAAGIVATASLRGDGSALPVPPLEEDLVAYFDAGQPGSGRAH</sequence>
<dbReference type="Proteomes" id="UP000419743">
    <property type="component" value="Unassembled WGS sequence"/>
</dbReference>
<reference evidence="4 5" key="1">
    <citation type="submission" date="2019-11" db="EMBL/GenBank/DDBJ databases">
        <authorList>
            <person name="Criscuolo A."/>
        </authorList>
    </citation>
    <scope>NUCLEOTIDE SEQUENCE [LARGE SCALE GENOMIC DNA]</scope>
    <source>
        <strain evidence="4">CIP111667</strain>
    </source>
</reference>
<feature type="domain" description="Gfo/Idh/MocA-like oxidoreductase N-terminal" evidence="2">
    <location>
        <begin position="4"/>
        <end position="122"/>
    </location>
</feature>
<dbReference type="Gene3D" id="3.40.50.720">
    <property type="entry name" value="NAD(P)-binding Rossmann-like Domain"/>
    <property type="match status" value="1"/>
</dbReference>
<evidence type="ECO:0000313" key="5">
    <source>
        <dbReference type="Proteomes" id="UP000419743"/>
    </source>
</evidence>
<evidence type="ECO:0000259" key="3">
    <source>
        <dbReference type="Pfam" id="PF22725"/>
    </source>
</evidence>
<comment type="caution">
    <text evidence="4">The sequence shown here is derived from an EMBL/GenBank/DDBJ whole genome shotgun (WGS) entry which is preliminary data.</text>
</comment>
<dbReference type="InterPro" id="IPR000683">
    <property type="entry name" value="Gfo/Idh/MocA-like_OxRdtase_N"/>
</dbReference>
<dbReference type="Pfam" id="PF22725">
    <property type="entry name" value="GFO_IDH_MocA_C3"/>
    <property type="match status" value="1"/>
</dbReference>